<evidence type="ECO:0000256" key="2">
    <source>
        <dbReference type="PROSITE-ProRule" id="PRU00108"/>
    </source>
</evidence>
<dbReference type="PANTHER" id="PTHR33827:SF7">
    <property type="entry name" value="PROTEIN SAWADEE HOMEODOMAIN HOMOLOG 2"/>
    <property type="match status" value="1"/>
</dbReference>
<feature type="region of interest" description="Disordered" evidence="3">
    <location>
        <begin position="71"/>
        <end position="97"/>
    </location>
</feature>
<feature type="domain" description="Homeobox" evidence="4">
    <location>
        <begin position="13"/>
        <end position="77"/>
    </location>
</feature>
<evidence type="ECO:0000313" key="5">
    <source>
        <dbReference type="EMBL" id="CAK9266899.1"/>
    </source>
</evidence>
<name>A0ABP0WJA4_9BRYO</name>
<accession>A0ABP0WJA4</accession>
<evidence type="ECO:0000313" key="6">
    <source>
        <dbReference type="Proteomes" id="UP001497444"/>
    </source>
</evidence>
<dbReference type="InterPro" id="IPR009057">
    <property type="entry name" value="Homeodomain-like_sf"/>
</dbReference>
<protein>
    <recommendedName>
        <fullName evidence="4">Homeobox domain-containing protein</fullName>
    </recommendedName>
</protein>
<dbReference type="InterPro" id="IPR039276">
    <property type="entry name" value="SHH1/2"/>
</dbReference>
<dbReference type="Gene3D" id="1.10.10.60">
    <property type="entry name" value="Homeodomain-like"/>
    <property type="match status" value="1"/>
</dbReference>
<keyword evidence="2" id="KW-0371">Homeobox</keyword>
<feature type="DNA-binding region" description="Homeobox" evidence="2">
    <location>
        <begin position="15"/>
        <end position="78"/>
    </location>
</feature>
<dbReference type="Gene3D" id="2.30.30.140">
    <property type="match status" value="1"/>
</dbReference>
<feature type="region of interest" description="Disordered" evidence="3">
    <location>
        <begin position="283"/>
        <end position="306"/>
    </location>
</feature>
<keyword evidence="6" id="KW-1185">Reference proteome</keyword>
<dbReference type="Pfam" id="PF16719">
    <property type="entry name" value="SAWADEE"/>
    <property type="match status" value="1"/>
</dbReference>
<dbReference type="InterPro" id="IPR001356">
    <property type="entry name" value="HD"/>
</dbReference>
<gene>
    <name evidence="5" type="ORF">CSSPJE1EN1_LOCUS12377</name>
</gene>
<dbReference type="EMBL" id="OZ020114">
    <property type="protein sequence ID" value="CAK9266899.1"/>
    <property type="molecule type" value="Genomic_DNA"/>
</dbReference>
<feature type="compositionally biased region" description="Polar residues" evidence="3">
    <location>
        <begin position="289"/>
        <end position="300"/>
    </location>
</feature>
<proteinExistence type="predicted"/>
<sequence length="412" mass="44425">MGRTPVGGGPAFRFIPSEVADMEKALDASKGATPARTIVEELAIKFSNSPERAGQKPVQSKQVWNWFQNRRHAQKAKSAKTPEKHKAIATGSEPPSSVKVLAPAPAPAPAPASSPVVVRKLSEPKQLDFEAKSARDEAWYDVATFISKRTGENGEPEVRVRFAGFGSEEDEWVSVKNSVRQRSLPCETTECVAVLPGDLILCFQEGNEQALYFDADILDVQRRRHDVRGCRCRFWVRYRHDQTEEVVPLRKVCRRPETESRLQQAHEAAALASKNSSKIHKAVPEATGKVQSISTPTNSGKALGPPPPVFPSKGTSAPMLSPNAELSSTGNLGAPALDLQGAKEANSLAVEHLSAGKSTAQALDLPDQSKVITSTLQHPGSEAVFTSASTSTTAVLNLRPSGHVDIETPIHT</sequence>
<evidence type="ECO:0000256" key="1">
    <source>
        <dbReference type="ARBA" id="ARBA00004123"/>
    </source>
</evidence>
<keyword evidence="2" id="KW-0238">DNA-binding</keyword>
<reference evidence="5" key="1">
    <citation type="submission" date="2024-02" db="EMBL/GenBank/DDBJ databases">
        <authorList>
            <consortium name="ELIXIR-Norway"/>
            <consortium name="Elixir Norway"/>
        </authorList>
    </citation>
    <scope>NUCLEOTIDE SEQUENCE</scope>
</reference>
<dbReference type="PROSITE" id="PS50071">
    <property type="entry name" value="HOMEOBOX_2"/>
    <property type="match status" value="1"/>
</dbReference>
<evidence type="ECO:0000256" key="3">
    <source>
        <dbReference type="SAM" id="MobiDB-lite"/>
    </source>
</evidence>
<dbReference type="PANTHER" id="PTHR33827">
    <property type="entry name" value="PROTEIN SAWADEE HOMEODOMAIN HOMOLOG 2"/>
    <property type="match status" value="1"/>
</dbReference>
<dbReference type="SUPFAM" id="SSF46689">
    <property type="entry name" value="Homeodomain-like"/>
    <property type="match status" value="1"/>
</dbReference>
<comment type="subcellular location">
    <subcellularLocation>
        <location evidence="1 2">Nucleus</location>
    </subcellularLocation>
</comment>
<organism evidence="5 6">
    <name type="scientific">Sphagnum jensenii</name>
    <dbReference type="NCBI Taxonomy" id="128206"/>
    <lineage>
        <taxon>Eukaryota</taxon>
        <taxon>Viridiplantae</taxon>
        <taxon>Streptophyta</taxon>
        <taxon>Embryophyta</taxon>
        <taxon>Bryophyta</taxon>
        <taxon>Sphagnophytina</taxon>
        <taxon>Sphagnopsida</taxon>
        <taxon>Sphagnales</taxon>
        <taxon>Sphagnaceae</taxon>
        <taxon>Sphagnum</taxon>
    </lineage>
</organism>
<keyword evidence="2" id="KW-0539">Nucleus</keyword>
<dbReference type="Gene3D" id="2.40.50.40">
    <property type="match status" value="1"/>
</dbReference>
<evidence type="ECO:0000259" key="4">
    <source>
        <dbReference type="PROSITE" id="PS50071"/>
    </source>
</evidence>
<dbReference type="InterPro" id="IPR032001">
    <property type="entry name" value="SAWADEE_dom"/>
</dbReference>
<dbReference type="Proteomes" id="UP001497444">
    <property type="component" value="Chromosome 19"/>
</dbReference>